<dbReference type="Gene3D" id="2.160.10.10">
    <property type="entry name" value="Hexapeptide repeat proteins"/>
    <property type="match status" value="1"/>
</dbReference>
<dbReference type="InterPro" id="IPR029044">
    <property type="entry name" value="Nucleotide-diphossugar_trans"/>
</dbReference>
<keyword evidence="7" id="KW-1185">Reference proteome</keyword>
<dbReference type="EMBL" id="LT629973">
    <property type="protein sequence ID" value="SEH71034.1"/>
    <property type="molecule type" value="Genomic_DNA"/>
</dbReference>
<feature type="binding site" evidence="5">
    <location>
        <position position="156"/>
    </location>
    <ligand>
        <name>UTP</name>
        <dbReference type="ChEBI" id="CHEBI:46398"/>
    </ligand>
</feature>
<dbReference type="OrthoDB" id="9804758at2"/>
<comment type="similarity">
    <text evidence="1">Belongs to the UDPGP type 1 family.</text>
</comment>
<dbReference type="AlphaFoldDB" id="A0A1C7PED6"/>
<dbReference type="Gene3D" id="3.90.550.10">
    <property type="entry name" value="Spore Coat Polysaccharide Biosynthesis Protein SpsA, Chain A"/>
    <property type="match status" value="1"/>
</dbReference>
<protein>
    <submittedName>
        <fullName evidence="6">Utp--glucose-1-phosphate uridylyltransferase</fullName>
    </submittedName>
</protein>
<evidence type="ECO:0000256" key="1">
    <source>
        <dbReference type="ARBA" id="ARBA00010401"/>
    </source>
</evidence>
<dbReference type="Proteomes" id="UP000176204">
    <property type="component" value="Chromosome I"/>
</dbReference>
<dbReference type="GO" id="GO:0003983">
    <property type="term" value="F:UTP:glucose-1-phosphate uridylyltransferase activity"/>
    <property type="evidence" value="ECO:0007669"/>
    <property type="project" value="InterPro"/>
</dbReference>
<dbReference type="KEGG" id="agl:PYTT_0145"/>
<keyword evidence="3 6" id="KW-0548">Nucleotidyltransferase</keyword>
<dbReference type="InterPro" id="IPR011004">
    <property type="entry name" value="Trimer_LpxA-like_sf"/>
</dbReference>
<evidence type="ECO:0000256" key="4">
    <source>
        <dbReference type="PIRSR" id="PIRSR000806-1"/>
    </source>
</evidence>
<organism evidence="6 7">
    <name type="scientific">Akkermansia glycaniphila</name>
    <dbReference type="NCBI Taxonomy" id="1679444"/>
    <lineage>
        <taxon>Bacteria</taxon>
        <taxon>Pseudomonadati</taxon>
        <taxon>Verrucomicrobiota</taxon>
        <taxon>Verrucomicrobiia</taxon>
        <taxon>Verrucomicrobiales</taxon>
        <taxon>Akkermansiaceae</taxon>
        <taxon>Akkermansia</taxon>
    </lineage>
</organism>
<evidence type="ECO:0000256" key="3">
    <source>
        <dbReference type="ARBA" id="ARBA00022695"/>
    </source>
</evidence>
<dbReference type="SUPFAM" id="SSF51161">
    <property type="entry name" value="Trimeric LpxA-like enzymes"/>
    <property type="match status" value="1"/>
</dbReference>
<sequence>MAGFDTIENKMELVGLSRAAIDAFRHAVQTVESGESGLIGESSILPARDVAEWDDLTAATPEADRELIAQCVCIKLNGGLGTSMGLQKAKSLLPIQKGLTFLDLIVRQVQSLREKSGAPVRLLLMDSFSTSEDTMAYLGKYADGGFNDPNEVEMMQNRVPKLLTATLEPASCPENPDLEWCPPGHGDIYPALLGSGWLDRLLAEGVKYAFVSNSDNLGAQLDLRFLRWFAESGAPFVMEVTRRTEADKKGGHLATRAEDGRLILREVAQCAVEDMEEFQNIDKYRYFNTNTLWIRLDVLKKVLEDCGGVIPLPVIRNVKTLNPRDASTPEVYQLEVAMGAAIECFPGARAVCVPRSRFFPVKTCSDLLLLRSDAVAIDENGMMSLAPECKGKAPVVSLDPKVYKLVDSLDNLGVPSLKHVSKLTVKGEHHFTDGEPLSGEVVVG</sequence>
<dbReference type="PIRSF" id="PIRSF000806">
    <property type="entry name" value="UDPGP"/>
    <property type="match status" value="1"/>
</dbReference>
<feature type="binding site" evidence="5">
    <location>
        <position position="90"/>
    </location>
    <ligand>
        <name>UTP</name>
        <dbReference type="ChEBI" id="CHEBI:46398"/>
    </ligand>
</feature>
<dbReference type="Pfam" id="PF01704">
    <property type="entry name" value="UDPGP"/>
    <property type="match status" value="1"/>
</dbReference>
<feature type="binding site" evidence="4">
    <location>
        <position position="185"/>
    </location>
    <ligand>
        <name>substrate</name>
    </ligand>
</feature>
<dbReference type="PANTHER" id="PTHR43511">
    <property type="match status" value="1"/>
</dbReference>
<dbReference type="GO" id="GO:0006011">
    <property type="term" value="P:UDP-alpha-D-glucose metabolic process"/>
    <property type="evidence" value="ECO:0007669"/>
    <property type="project" value="InterPro"/>
</dbReference>
<gene>
    <name evidence="6" type="ORF">PYTT_0145</name>
</gene>
<evidence type="ECO:0000313" key="6">
    <source>
        <dbReference type="EMBL" id="SEH71034.1"/>
    </source>
</evidence>
<dbReference type="CDD" id="cd00897">
    <property type="entry name" value="UGPase_euk"/>
    <property type="match status" value="1"/>
</dbReference>
<proteinExistence type="inferred from homology"/>
<accession>A0A1C7PED6</accession>
<name>A0A1C7PED6_9BACT</name>
<dbReference type="RefSeq" id="WP_067772270.1">
    <property type="nucleotide sequence ID" value="NZ_LIGX01000002.1"/>
</dbReference>
<keyword evidence="2 6" id="KW-0808">Transferase</keyword>
<evidence type="ECO:0000313" key="7">
    <source>
        <dbReference type="Proteomes" id="UP000176204"/>
    </source>
</evidence>
<evidence type="ECO:0000256" key="5">
    <source>
        <dbReference type="PIRSR" id="PIRSR000806-2"/>
    </source>
</evidence>
<evidence type="ECO:0000256" key="2">
    <source>
        <dbReference type="ARBA" id="ARBA00022679"/>
    </source>
</evidence>
<dbReference type="SUPFAM" id="SSF53448">
    <property type="entry name" value="Nucleotide-diphospho-sugar transferases"/>
    <property type="match status" value="1"/>
</dbReference>
<feature type="binding site" evidence="5">
    <location>
        <position position="362"/>
    </location>
    <ligand>
        <name>UTP</name>
        <dbReference type="ChEBI" id="CHEBI:46398"/>
    </ligand>
</feature>
<reference evidence="7" key="1">
    <citation type="submission" date="2016-09" db="EMBL/GenBank/DDBJ databases">
        <authorList>
            <person name="Koehorst J."/>
        </authorList>
    </citation>
    <scope>NUCLEOTIDE SEQUENCE [LARGE SCALE GENOMIC DNA]</scope>
</reference>
<feature type="binding site" evidence="5">
    <location>
        <position position="184"/>
    </location>
    <ligand>
        <name>UTP</name>
        <dbReference type="ChEBI" id="CHEBI:46398"/>
    </ligand>
</feature>
<feature type="binding site" evidence="5">
    <location>
        <position position="215"/>
    </location>
    <ligand>
        <name>UTP</name>
        <dbReference type="ChEBI" id="CHEBI:46398"/>
    </ligand>
</feature>
<dbReference type="InterPro" id="IPR016267">
    <property type="entry name" value="UDPGP_trans"/>
</dbReference>
<dbReference type="PATRIC" id="fig|1679444.3.peg.313"/>
<dbReference type="STRING" id="1679444.PYTT_0145"/>
<dbReference type="InterPro" id="IPR002618">
    <property type="entry name" value="UDPGP_fam"/>
</dbReference>